<keyword evidence="1" id="KW-0732">Signal</keyword>
<feature type="domain" description="SCP2" evidence="2">
    <location>
        <begin position="81"/>
        <end position="152"/>
    </location>
</feature>
<keyword evidence="4" id="KW-1185">Reference proteome</keyword>
<comment type="caution">
    <text evidence="3">The sequence shown here is derived from an EMBL/GenBank/DDBJ whole genome shotgun (WGS) entry which is preliminary data.</text>
</comment>
<gene>
    <name evidence="3" type="ORF">SFMTTN_0349</name>
</gene>
<feature type="signal peptide" evidence="1">
    <location>
        <begin position="1"/>
        <end position="25"/>
    </location>
</feature>
<dbReference type="InterPro" id="IPR036527">
    <property type="entry name" value="SCP2_sterol-bd_dom_sf"/>
</dbReference>
<dbReference type="Proteomes" id="UP000286806">
    <property type="component" value="Unassembled WGS sequence"/>
</dbReference>
<dbReference type="SUPFAM" id="SSF55718">
    <property type="entry name" value="SCP-like"/>
    <property type="match status" value="1"/>
</dbReference>
<evidence type="ECO:0000259" key="2">
    <source>
        <dbReference type="Pfam" id="PF02036"/>
    </source>
</evidence>
<dbReference type="Gene3D" id="3.30.1050.10">
    <property type="entry name" value="SCP2 sterol-binding domain"/>
    <property type="match status" value="1"/>
</dbReference>
<evidence type="ECO:0000256" key="1">
    <source>
        <dbReference type="SAM" id="SignalP"/>
    </source>
</evidence>
<accession>A0A401JA60</accession>
<dbReference type="AlphaFoldDB" id="A0A401JA60"/>
<feature type="chain" id="PRO_5019227777" description="SCP2 domain-containing protein" evidence="1">
    <location>
        <begin position="26"/>
        <end position="174"/>
    </location>
</feature>
<dbReference type="Pfam" id="PF02036">
    <property type="entry name" value="SCP2"/>
    <property type="match status" value="1"/>
</dbReference>
<dbReference type="RefSeq" id="WP_124703398.1">
    <property type="nucleotide sequence ID" value="NZ_BGOW01000002.1"/>
</dbReference>
<dbReference type="EMBL" id="BGOW01000002">
    <property type="protein sequence ID" value="GBL44552.1"/>
    <property type="molecule type" value="Genomic_DNA"/>
</dbReference>
<protein>
    <recommendedName>
        <fullName evidence="2">SCP2 domain-containing protein</fullName>
    </recommendedName>
</protein>
<sequence>MHAGLKQLVALSGFGLAMLAGQVHAAPVMMSAEWAAQACEAWNKDATLTTGLAGKWIKNDHGHGFKVIQMYRTDCEGSPYVEMRIADKGGKAMCIYGGKLETAKLDSSVDYLMHATTERWKEMGAGEYGPMKAMMFGRLEFSGPKLEAMGVMGPFGSFLMLVGKVPSDTASCPK</sequence>
<evidence type="ECO:0000313" key="3">
    <source>
        <dbReference type="EMBL" id="GBL44552.1"/>
    </source>
</evidence>
<evidence type="ECO:0000313" key="4">
    <source>
        <dbReference type="Proteomes" id="UP000286806"/>
    </source>
</evidence>
<reference evidence="3 4" key="1">
    <citation type="journal article" date="2019" name="Front. Microbiol.">
        <title>Genomes of Neutrophilic Sulfur-Oxidizing Chemolithoautotrophs Representing 9 Proteobacterial Species From 8 Genera.</title>
        <authorList>
            <person name="Watanabe T."/>
            <person name="Kojima H."/>
            <person name="Umezawa K."/>
            <person name="Hori C."/>
            <person name="Takasuka T.E."/>
            <person name="Kato Y."/>
            <person name="Fukui M."/>
        </authorList>
    </citation>
    <scope>NUCLEOTIDE SEQUENCE [LARGE SCALE GENOMIC DNA]</scope>
    <source>
        <strain evidence="3 4">TTN</strain>
    </source>
</reference>
<organism evidence="3 4">
    <name type="scientific">Sulfuriferula multivorans</name>
    <dbReference type="NCBI Taxonomy" id="1559896"/>
    <lineage>
        <taxon>Bacteria</taxon>
        <taxon>Pseudomonadati</taxon>
        <taxon>Pseudomonadota</taxon>
        <taxon>Betaproteobacteria</taxon>
        <taxon>Nitrosomonadales</taxon>
        <taxon>Sulfuricellaceae</taxon>
        <taxon>Sulfuriferula</taxon>
    </lineage>
</organism>
<dbReference type="InterPro" id="IPR003033">
    <property type="entry name" value="SCP2_sterol-bd_dom"/>
</dbReference>
<proteinExistence type="predicted"/>
<dbReference type="OrthoDB" id="13708at2"/>
<name>A0A401JA60_9PROT</name>